<comment type="caution">
    <text evidence="1">The sequence shown here is derived from an EMBL/GenBank/DDBJ whole genome shotgun (WGS) entry which is preliminary data.</text>
</comment>
<accession>A0A4C1SPB4</accession>
<reference evidence="1 2" key="1">
    <citation type="journal article" date="2019" name="Commun. Biol.">
        <title>The bagworm genome reveals a unique fibroin gene that provides high tensile strength.</title>
        <authorList>
            <person name="Kono N."/>
            <person name="Nakamura H."/>
            <person name="Ohtoshi R."/>
            <person name="Tomita M."/>
            <person name="Numata K."/>
            <person name="Arakawa K."/>
        </authorList>
    </citation>
    <scope>NUCLEOTIDE SEQUENCE [LARGE SCALE GENOMIC DNA]</scope>
</reference>
<protein>
    <submittedName>
        <fullName evidence="1">Uncharacterized protein</fullName>
    </submittedName>
</protein>
<gene>
    <name evidence="1" type="ORF">EVAR_74154_1</name>
</gene>
<evidence type="ECO:0000313" key="2">
    <source>
        <dbReference type="Proteomes" id="UP000299102"/>
    </source>
</evidence>
<dbReference type="EMBL" id="BGZK01007463">
    <property type="protein sequence ID" value="GBP04073.1"/>
    <property type="molecule type" value="Genomic_DNA"/>
</dbReference>
<sequence>MGLNTRILWGDPDEKKTRELLRLSKPELSRMMGVVTGHSQLLEHLSRIGVAKEDECRACGEDSETLGLIPYRYYMTHLRGICWRKLRNFVNDMEFL</sequence>
<evidence type="ECO:0000313" key="1">
    <source>
        <dbReference type="EMBL" id="GBP04073.1"/>
    </source>
</evidence>
<dbReference type="Proteomes" id="UP000299102">
    <property type="component" value="Unassembled WGS sequence"/>
</dbReference>
<keyword evidence="2" id="KW-1185">Reference proteome</keyword>
<proteinExistence type="predicted"/>
<organism evidence="1 2">
    <name type="scientific">Eumeta variegata</name>
    <name type="common">Bagworm moth</name>
    <name type="synonym">Eumeta japonica</name>
    <dbReference type="NCBI Taxonomy" id="151549"/>
    <lineage>
        <taxon>Eukaryota</taxon>
        <taxon>Metazoa</taxon>
        <taxon>Ecdysozoa</taxon>
        <taxon>Arthropoda</taxon>
        <taxon>Hexapoda</taxon>
        <taxon>Insecta</taxon>
        <taxon>Pterygota</taxon>
        <taxon>Neoptera</taxon>
        <taxon>Endopterygota</taxon>
        <taxon>Lepidoptera</taxon>
        <taxon>Glossata</taxon>
        <taxon>Ditrysia</taxon>
        <taxon>Tineoidea</taxon>
        <taxon>Psychidae</taxon>
        <taxon>Oiketicinae</taxon>
        <taxon>Eumeta</taxon>
    </lineage>
</organism>
<dbReference type="AlphaFoldDB" id="A0A4C1SPB4"/>
<dbReference type="OrthoDB" id="7489828at2759"/>
<name>A0A4C1SPB4_EUMVA</name>